<organism evidence="3 4">
    <name type="scientific">Kroppenstedtia sanguinis</name>
    <dbReference type="NCBI Taxonomy" id="1380684"/>
    <lineage>
        <taxon>Bacteria</taxon>
        <taxon>Bacillati</taxon>
        <taxon>Bacillota</taxon>
        <taxon>Bacilli</taxon>
        <taxon>Bacillales</taxon>
        <taxon>Thermoactinomycetaceae</taxon>
        <taxon>Kroppenstedtia</taxon>
    </lineage>
</organism>
<keyword evidence="1" id="KW-0694">RNA-binding</keyword>
<dbReference type="Gene3D" id="3.40.50.150">
    <property type="entry name" value="Vaccinia Virus protein VP39"/>
    <property type="match status" value="1"/>
</dbReference>
<dbReference type="Proteomes" id="UP001597282">
    <property type="component" value="Unassembled WGS sequence"/>
</dbReference>
<keyword evidence="1" id="KW-0949">S-adenosyl-L-methionine</keyword>
<comment type="caution">
    <text evidence="1">Lacks conserved residue(s) required for the propagation of feature annotation.</text>
</comment>
<proteinExistence type="inferred from homology"/>
<comment type="caution">
    <text evidence="3">The sequence shown here is derived from an EMBL/GenBank/DDBJ whole genome shotgun (WGS) entry which is preliminary data.</text>
</comment>
<dbReference type="InterPro" id="IPR001678">
    <property type="entry name" value="MeTrfase_RsmB-F_NOP2_dom"/>
</dbReference>
<evidence type="ECO:0000313" key="3">
    <source>
        <dbReference type="EMBL" id="MFD1425380.1"/>
    </source>
</evidence>
<keyword evidence="1" id="KW-0808">Transferase</keyword>
<sequence>MEPPDRIQAVLKSEVLSELEPGDRILDLCCGTGGLAEKLTEAE</sequence>
<keyword evidence="4" id="KW-1185">Reference proteome</keyword>
<dbReference type="SUPFAM" id="SSF53335">
    <property type="entry name" value="S-adenosyl-L-methionine-dependent methyltransferases"/>
    <property type="match status" value="1"/>
</dbReference>
<feature type="domain" description="SAM-dependent MTase RsmB/NOP-type" evidence="2">
    <location>
        <begin position="1"/>
        <end position="43"/>
    </location>
</feature>
<dbReference type="PROSITE" id="PS51686">
    <property type="entry name" value="SAM_MT_RSMB_NOP"/>
    <property type="match status" value="1"/>
</dbReference>
<evidence type="ECO:0000259" key="2">
    <source>
        <dbReference type="PROSITE" id="PS51686"/>
    </source>
</evidence>
<name>A0ABW4C3T6_9BACL</name>
<comment type="similarity">
    <text evidence="1">Belongs to the class I-like SAM-binding methyltransferase superfamily. RsmB/NOP family.</text>
</comment>
<evidence type="ECO:0000256" key="1">
    <source>
        <dbReference type="PROSITE-ProRule" id="PRU01023"/>
    </source>
</evidence>
<dbReference type="InterPro" id="IPR029063">
    <property type="entry name" value="SAM-dependent_MTases_sf"/>
</dbReference>
<gene>
    <name evidence="3" type="ORF">ACFQ4Y_00320</name>
</gene>
<reference evidence="4" key="1">
    <citation type="journal article" date="2019" name="Int. J. Syst. Evol. Microbiol.">
        <title>The Global Catalogue of Microorganisms (GCM) 10K type strain sequencing project: providing services to taxonomists for standard genome sequencing and annotation.</title>
        <authorList>
            <consortium name="The Broad Institute Genomics Platform"/>
            <consortium name="The Broad Institute Genome Sequencing Center for Infectious Disease"/>
            <person name="Wu L."/>
            <person name="Ma J."/>
        </authorList>
    </citation>
    <scope>NUCLEOTIDE SEQUENCE [LARGE SCALE GENOMIC DNA]</scope>
    <source>
        <strain evidence="4">S1</strain>
    </source>
</reference>
<keyword evidence="1" id="KW-0489">Methyltransferase</keyword>
<accession>A0ABW4C3T6</accession>
<evidence type="ECO:0000313" key="4">
    <source>
        <dbReference type="Proteomes" id="UP001597282"/>
    </source>
</evidence>
<protein>
    <recommendedName>
        <fullName evidence="2">SAM-dependent MTase RsmB/NOP-type domain-containing protein</fullName>
    </recommendedName>
</protein>
<dbReference type="EMBL" id="JBHTNU010000001">
    <property type="protein sequence ID" value="MFD1425380.1"/>
    <property type="molecule type" value="Genomic_DNA"/>
</dbReference>